<dbReference type="PANTHER" id="PTHR47872">
    <property type="entry name" value="NUCLEAR RNA EXPORT FACTOR SDE5-RELATED"/>
    <property type="match status" value="1"/>
</dbReference>
<feature type="region of interest" description="Disordered" evidence="1">
    <location>
        <begin position="279"/>
        <end position="329"/>
    </location>
</feature>
<proteinExistence type="predicted"/>
<dbReference type="Pfam" id="PF08590">
    <property type="entry name" value="DUF1771"/>
    <property type="match status" value="1"/>
</dbReference>
<protein>
    <recommendedName>
        <fullName evidence="2">DUF1771 domain-containing protein</fullName>
    </recommendedName>
</protein>
<evidence type="ECO:0000313" key="3">
    <source>
        <dbReference type="EMBL" id="KAG8037927.1"/>
    </source>
</evidence>
<dbReference type="Proteomes" id="UP000729402">
    <property type="component" value="Unassembled WGS sequence"/>
</dbReference>
<organism evidence="3 4">
    <name type="scientific">Zizania palustris</name>
    <name type="common">Northern wild rice</name>
    <dbReference type="NCBI Taxonomy" id="103762"/>
    <lineage>
        <taxon>Eukaryota</taxon>
        <taxon>Viridiplantae</taxon>
        <taxon>Streptophyta</taxon>
        <taxon>Embryophyta</taxon>
        <taxon>Tracheophyta</taxon>
        <taxon>Spermatophyta</taxon>
        <taxon>Magnoliopsida</taxon>
        <taxon>Liliopsida</taxon>
        <taxon>Poales</taxon>
        <taxon>Poaceae</taxon>
        <taxon>BOP clade</taxon>
        <taxon>Oryzoideae</taxon>
        <taxon>Oryzeae</taxon>
        <taxon>Zizaniinae</taxon>
        <taxon>Zizania</taxon>
    </lineage>
</organism>
<dbReference type="PANTHER" id="PTHR47872:SF1">
    <property type="entry name" value="NUCLEAR RNA EXPORT FACTOR SDE5-RELATED"/>
    <property type="match status" value="1"/>
</dbReference>
<name>A0A8J5QZY9_ZIZPA</name>
<dbReference type="AlphaFoldDB" id="A0A8J5QZY9"/>
<gene>
    <name evidence="3" type="ORF">GUJ93_ZPchr0024g29080</name>
</gene>
<keyword evidence="4" id="KW-1185">Reference proteome</keyword>
<dbReference type="InterPro" id="IPR013899">
    <property type="entry name" value="DUF1771"/>
</dbReference>
<feature type="compositionally biased region" description="Basic and acidic residues" evidence="1">
    <location>
        <begin position="279"/>
        <end position="293"/>
    </location>
</feature>
<accession>A0A8J5QZY9</accession>
<feature type="domain" description="DUF1771" evidence="2">
    <location>
        <begin position="401"/>
        <end position="466"/>
    </location>
</feature>
<comment type="caution">
    <text evidence="3">The sequence shown here is derived from an EMBL/GenBank/DDBJ whole genome shotgun (WGS) entry which is preliminary data.</text>
</comment>
<evidence type="ECO:0000313" key="4">
    <source>
        <dbReference type="Proteomes" id="UP000729402"/>
    </source>
</evidence>
<reference evidence="3" key="1">
    <citation type="journal article" date="2021" name="bioRxiv">
        <title>Whole Genome Assembly and Annotation of Northern Wild Rice, Zizania palustris L., Supports a Whole Genome Duplication in the Zizania Genus.</title>
        <authorList>
            <person name="Haas M."/>
            <person name="Kono T."/>
            <person name="Macchietto M."/>
            <person name="Millas R."/>
            <person name="McGilp L."/>
            <person name="Shao M."/>
            <person name="Duquette J."/>
            <person name="Hirsch C.N."/>
            <person name="Kimball J."/>
        </authorList>
    </citation>
    <scope>NUCLEOTIDE SEQUENCE</scope>
    <source>
        <tissue evidence="3">Fresh leaf tissue</tissue>
    </source>
</reference>
<sequence length="571" mass="63808">MTSIENYAVAVHQQCIALECGVEKFQLSSSNLIATKGGPALSPSFKSRGFQWKQIAIKQAKSQTERRGQRPYDEGTAVSTDRSTTLFDVLLKVCAFSLEDIATAYCKANGDVNRAGDLLTGLELSMGKSNAVDPSVGTILPHIDKAVEETFTKNSGQARSREKLQQKCSASFGTVSCMLEKGSTRATASVNRITGKEKHPMVELPEYMRDDFNVKNEKSDSAPKKETLNNRDIEEFLFSMLGEGFKLSMEMIREVLGSCGYDIKKSMEELLSVSAKDHDKKAEDKHNVAHDSAVECSSTKGSCIEPQSTSRNCSASSSQGERHSSRSQISPGELLEAIFTVPERSEEEPIRKRIELGANRSRVLNQKPVIEPLEDISSQSTDFPVKVILVNKEPVADNDDDYQNYRRAAKQHWDMMKQYYEKAADAFKVGNQKEVEYLLGEGKHYYSMARLAVEKSSGEIVKSKVKDELCLDLRGQDPANVANLVRLHLRQLSNIPSFDYLKVIIGAEDGSFKAGQRRRKVMKYLEKKSIVWTEDEANPGPSSSQLIRCRTSRHRFMYRGGGTQTDRSWRS</sequence>
<feature type="compositionally biased region" description="Polar residues" evidence="1">
    <location>
        <begin position="295"/>
        <end position="313"/>
    </location>
</feature>
<dbReference type="EMBL" id="JAAALK010002057">
    <property type="protein sequence ID" value="KAG8037927.1"/>
    <property type="molecule type" value="Genomic_DNA"/>
</dbReference>
<dbReference type="OrthoDB" id="1928104at2759"/>
<evidence type="ECO:0000259" key="2">
    <source>
        <dbReference type="SMART" id="SM01162"/>
    </source>
</evidence>
<reference evidence="3" key="2">
    <citation type="submission" date="2021-02" db="EMBL/GenBank/DDBJ databases">
        <authorList>
            <person name="Kimball J.A."/>
            <person name="Haas M.W."/>
            <person name="Macchietto M."/>
            <person name="Kono T."/>
            <person name="Duquette J."/>
            <person name="Shao M."/>
        </authorList>
    </citation>
    <scope>NUCLEOTIDE SEQUENCE</scope>
    <source>
        <tissue evidence="3">Fresh leaf tissue</tissue>
    </source>
</reference>
<evidence type="ECO:0000256" key="1">
    <source>
        <dbReference type="SAM" id="MobiDB-lite"/>
    </source>
</evidence>
<dbReference type="SMART" id="SM01162">
    <property type="entry name" value="DUF1771"/>
    <property type="match status" value="1"/>
</dbReference>